<dbReference type="Proteomes" id="UP000537825">
    <property type="component" value="Unassembled WGS sequence"/>
</dbReference>
<dbReference type="EMBL" id="JAAAPK010000003">
    <property type="protein sequence ID" value="NBC40770.1"/>
    <property type="molecule type" value="Genomic_DNA"/>
</dbReference>
<reference evidence="3 4" key="1">
    <citation type="submission" date="2020-01" db="EMBL/GenBank/DDBJ databases">
        <title>The draft genome sequence of Corallococcus exiguus DSM 14696.</title>
        <authorList>
            <person name="Zhang X."/>
            <person name="Zhu H."/>
        </authorList>
    </citation>
    <scope>NUCLEOTIDE SEQUENCE [LARGE SCALE GENOMIC DNA]</scope>
    <source>
        <strain evidence="3 4">DSM 14696</strain>
    </source>
</reference>
<evidence type="ECO:0000313" key="4">
    <source>
        <dbReference type="Proteomes" id="UP000537825"/>
    </source>
</evidence>
<comment type="caution">
    <text evidence="3">The sequence shown here is derived from an EMBL/GenBank/DDBJ whole genome shotgun (WGS) entry which is preliminary data.</text>
</comment>
<keyword evidence="2" id="KW-0472">Membrane</keyword>
<feature type="transmembrane region" description="Helical" evidence="2">
    <location>
        <begin position="304"/>
        <end position="323"/>
    </location>
</feature>
<feature type="transmembrane region" description="Helical" evidence="2">
    <location>
        <begin position="207"/>
        <end position="223"/>
    </location>
</feature>
<name>A0A7X5BR82_9BACT</name>
<feature type="transmembrane region" description="Helical" evidence="2">
    <location>
        <begin position="276"/>
        <end position="292"/>
    </location>
</feature>
<feature type="transmembrane region" description="Helical" evidence="2">
    <location>
        <begin position="48"/>
        <end position="74"/>
    </location>
</feature>
<keyword evidence="2" id="KW-0812">Transmembrane</keyword>
<evidence type="ECO:0000313" key="3">
    <source>
        <dbReference type="EMBL" id="NBC40770.1"/>
    </source>
</evidence>
<keyword evidence="2" id="KW-1133">Transmembrane helix</keyword>
<dbReference type="RefSeq" id="WP_139920425.1">
    <property type="nucleotide sequence ID" value="NZ_CBCSLE010000049.1"/>
</dbReference>
<feature type="transmembrane region" description="Helical" evidence="2">
    <location>
        <begin position="182"/>
        <end position="200"/>
    </location>
</feature>
<feature type="transmembrane region" description="Helical" evidence="2">
    <location>
        <begin position="95"/>
        <end position="118"/>
    </location>
</feature>
<proteinExistence type="predicted"/>
<feature type="region of interest" description="Disordered" evidence="1">
    <location>
        <begin position="586"/>
        <end position="609"/>
    </location>
</feature>
<accession>A0A7X5BR82</accession>
<evidence type="ECO:0000256" key="1">
    <source>
        <dbReference type="SAM" id="MobiDB-lite"/>
    </source>
</evidence>
<evidence type="ECO:0008006" key="5">
    <source>
        <dbReference type="Google" id="ProtNLM"/>
    </source>
</evidence>
<dbReference type="AlphaFoldDB" id="A0A7X5BR82"/>
<gene>
    <name evidence="3" type="ORF">GTZ93_13115</name>
</gene>
<evidence type="ECO:0000256" key="2">
    <source>
        <dbReference type="SAM" id="Phobius"/>
    </source>
</evidence>
<sequence length="609" mass="66351">MAPPPGRSPFPPLVLAAVLLLAHAALWLSYFKGFRLDLGSIDLPTPRYLLLAAMMGFLGVPVVVCLALAGGRGLRAEPLQRWRSAWRDYPDRRSLVLLGLMGVLIPLAIQSLLLGHAPLTDDEASYQLAARLLASFRLWVPSPPLKLFFDNGFLVNDGKLYSQYFLGWPFLLAFGMKAGVPWLINPLLAGATTVAVFLVAREWFGSAWARVAGLLCLVSPLVMTGAATMMSHTAVLFALAWLLYCVQRSRAGAGAVASAGVAFFFCLAFWTRPATAVGLGAPLLVWWAMGLWRGERRGVPARVGAFLAVAVPLAALFLAANAAQTGSPWMTGYHAGLFYARANAFRFATFAPDSASGEGFWYFFVDRSPWLAVGRGVVALFRLSVDGFGWPLGLALACLARGPHARWLAASMAGLWVIHIPVADAGIDSFGPVHYSEAMLPLVLLTTDGLRTLWRWAWAQGRPGLVPGTVAGLLLVCAAMYLPPRWTTLALLARDVRAPLEFVEREAPVPSIVFTQHPIAPPCQSAPARHFVFTRPNNGPDLDDPVLWANHLGVERDRELMKRFPGREGYLLVVSRKDCQHRLVPLDQASPDRFPSPVKELPSDFPPPE</sequence>
<protein>
    <recommendedName>
        <fullName evidence="5">Glycosyltransferase RgtA/B/C/D-like domain-containing protein</fullName>
    </recommendedName>
</protein>
<organism evidence="3 4">
    <name type="scientific">Corallococcus exiguus</name>
    <dbReference type="NCBI Taxonomy" id="83462"/>
    <lineage>
        <taxon>Bacteria</taxon>
        <taxon>Pseudomonadati</taxon>
        <taxon>Myxococcota</taxon>
        <taxon>Myxococcia</taxon>
        <taxon>Myxococcales</taxon>
        <taxon>Cystobacterineae</taxon>
        <taxon>Myxococcaceae</taxon>
        <taxon>Corallococcus</taxon>
    </lineage>
</organism>
<keyword evidence="4" id="KW-1185">Reference proteome</keyword>